<dbReference type="EMBL" id="FOEG01000005">
    <property type="protein sequence ID" value="SEO97493.1"/>
    <property type="molecule type" value="Genomic_DNA"/>
</dbReference>
<keyword evidence="3" id="KW-1185">Reference proteome</keyword>
<dbReference type="STRING" id="406100.SAMN04488052_105136"/>
<dbReference type="InterPro" id="IPR043504">
    <property type="entry name" value="Peptidase_S1_PA_chymotrypsin"/>
</dbReference>
<dbReference type="Gene3D" id="2.40.10.10">
    <property type="entry name" value="Trypsin-like serine proteases"/>
    <property type="match status" value="2"/>
</dbReference>
<keyword evidence="1" id="KW-0732">Signal</keyword>
<organism evidence="2 3">
    <name type="scientific">Aquisalimonas asiatica</name>
    <dbReference type="NCBI Taxonomy" id="406100"/>
    <lineage>
        <taxon>Bacteria</taxon>
        <taxon>Pseudomonadati</taxon>
        <taxon>Pseudomonadota</taxon>
        <taxon>Gammaproteobacteria</taxon>
        <taxon>Chromatiales</taxon>
        <taxon>Ectothiorhodospiraceae</taxon>
        <taxon>Aquisalimonas</taxon>
    </lineage>
</organism>
<dbReference type="PANTHER" id="PTHR43019:SF23">
    <property type="entry name" value="PROTEASE DO-LIKE 5, CHLOROPLASTIC"/>
    <property type="match status" value="1"/>
</dbReference>
<gene>
    <name evidence="2" type="ORF">SAMN04488052_105136</name>
</gene>
<proteinExistence type="predicted"/>
<evidence type="ECO:0000313" key="3">
    <source>
        <dbReference type="Proteomes" id="UP000199657"/>
    </source>
</evidence>
<dbReference type="OrthoDB" id="212300at2"/>
<reference evidence="2 3" key="1">
    <citation type="submission" date="2016-10" db="EMBL/GenBank/DDBJ databases">
        <authorList>
            <person name="de Groot N.N."/>
        </authorList>
    </citation>
    <scope>NUCLEOTIDE SEQUENCE [LARGE SCALE GENOMIC DNA]</scope>
    <source>
        <strain evidence="2 3">CGMCC 1.6291</strain>
    </source>
</reference>
<sequence length="267" mass="28589">MASTTPRHRHSLAAILLSTCLLVLAPGAVSSPLEALPDAIDAVRPSVVGIGTYQRTRSPSTNLEATGFVIADGRHVVTNAHAIPDTIDHERGEQFSVFVGQGREGSIRRAETVARDDDTDLAIVRFEGDPLEPLTLGDASTVREGDFVAFTGYPIGLVLGLYPATHRGIVSAITPLAVPAGRGRELDARTLRRLRDSPPGVFQLDATAYPGNSGSPLYNPVTREVVGVINRTFVQESRERVLSHPSGISYAVPVDLLDNLLDEADLR</sequence>
<evidence type="ECO:0000313" key="2">
    <source>
        <dbReference type="EMBL" id="SEO97493.1"/>
    </source>
</evidence>
<dbReference type="Pfam" id="PF13365">
    <property type="entry name" value="Trypsin_2"/>
    <property type="match status" value="1"/>
</dbReference>
<dbReference type="InterPro" id="IPR009003">
    <property type="entry name" value="Peptidase_S1_PA"/>
</dbReference>
<dbReference type="RefSeq" id="WP_091644435.1">
    <property type="nucleotide sequence ID" value="NZ_FOEG01000005.1"/>
</dbReference>
<protein>
    <submittedName>
        <fullName evidence="2">Trypsin-like peptidase domain-containing protein</fullName>
    </submittedName>
</protein>
<feature type="signal peptide" evidence="1">
    <location>
        <begin position="1"/>
        <end position="35"/>
    </location>
</feature>
<accession>A0A1H8U3S2</accession>
<dbReference type="SUPFAM" id="SSF50494">
    <property type="entry name" value="Trypsin-like serine proteases"/>
    <property type="match status" value="1"/>
</dbReference>
<dbReference type="Proteomes" id="UP000199657">
    <property type="component" value="Unassembled WGS sequence"/>
</dbReference>
<name>A0A1H8U3S2_9GAMM</name>
<evidence type="ECO:0000256" key="1">
    <source>
        <dbReference type="SAM" id="SignalP"/>
    </source>
</evidence>
<dbReference type="AlphaFoldDB" id="A0A1H8U3S2"/>
<dbReference type="PANTHER" id="PTHR43019">
    <property type="entry name" value="SERINE ENDOPROTEASE DEGS"/>
    <property type="match status" value="1"/>
</dbReference>
<feature type="chain" id="PRO_5011508810" evidence="1">
    <location>
        <begin position="36"/>
        <end position="267"/>
    </location>
</feature>